<feature type="compositionally biased region" description="Pro residues" evidence="3">
    <location>
        <begin position="112"/>
        <end position="135"/>
    </location>
</feature>
<feature type="compositionally biased region" description="Low complexity" evidence="3">
    <location>
        <begin position="64"/>
        <end position="73"/>
    </location>
</feature>
<feature type="region of interest" description="Disordered" evidence="3">
    <location>
        <begin position="51"/>
        <end position="263"/>
    </location>
</feature>
<dbReference type="InterPro" id="IPR036322">
    <property type="entry name" value="WD40_repeat_dom_sf"/>
</dbReference>
<dbReference type="Gene3D" id="2.130.10.10">
    <property type="entry name" value="YVTN repeat-like/Quinoprotein amine dehydrogenase"/>
    <property type="match status" value="1"/>
</dbReference>
<dbReference type="PANTHER" id="PTHR19855">
    <property type="entry name" value="WD40 REPEAT PROTEIN 12, 37"/>
    <property type="match status" value="1"/>
</dbReference>
<dbReference type="PROSITE" id="PS00678">
    <property type="entry name" value="WD_REPEATS_1"/>
    <property type="match status" value="1"/>
</dbReference>
<keyword evidence="2" id="KW-0677">Repeat</keyword>
<feature type="compositionally biased region" description="Pro residues" evidence="3">
    <location>
        <begin position="204"/>
        <end position="250"/>
    </location>
</feature>
<name>A0ABQ7G1K0_DUNSA</name>
<dbReference type="EMBL" id="MU070298">
    <property type="protein sequence ID" value="KAF5828476.1"/>
    <property type="molecule type" value="Genomic_DNA"/>
</dbReference>
<evidence type="ECO:0000256" key="2">
    <source>
        <dbReference type="ARBA" id="ARBA00022737"/>
    </source>
</evidence>
<sequence>MTSIPPDPIGAGHLTASLQLEGPELHKTLDLLRAVASSLYVDAQASTPPIAAAPAGPTTPPAAPSASAPMAAAQVQHPMQQPLPNHNAASAPILTGPAPAPIPPATAVQPVQPQPAPPAFMAPRPPFQQAPPPASLYPSAPNTLESPYPPKPMHPTPFTQPTAQPPPQPSLPFPSGPAASSSHSAFPVPAHAAKTAVPTAMPGRPGPMPGPIPGLTPVHMPGPTPGLTPSQTPGPRPAAAAAPPPPPSVRQPPWEAVWTTDPADHNNDPVHALAYCPTISGLPGGDGHAGWLISSSRHTLNLWEATPGGGAKSGEPSIMMMHSQLTDFLSTHLAVEESLSTMFAVSLDTKAASECVSVHSLSADTGILPYKYRIVPPTDGGVAGANWAGAPGKPAPKQRGLHRVASLHPLGRYLRNHIVAAHGPRVLMYEREWKALEGGPQAAVTALQANALSGGLLFTGATDGSVAIWNLTDRPGAKVRDLKCEKHVSALQLVSDTTLVTSSMDGKVLLWDMRRPAAPFRTVIPDGSPALQLDVSPAADCMAVATAKGVYSIDLLDGGGTVTPISQTPLARPPLALSWNWSTNEVYVAGHNGAITVYRQQL</sequence>
<comment type="caution">
    <text evidence="4">The sequence shown here is derived from an EMBL/GenBank/DDBJ whole genome shotgun (WGS) entry which is preliminary data.</text>
</comment>
<dbReference type="SUPFAM" id="SSF50978">
    <property type="entry name" value="WD40 repeat-like"/>
    <property type="match status" value="1"/>
</dbReference>
<protein>
    <submittedName>
        <fullName evidence="4">WD40-repeat-containing domain protein</fullName>
    </submittedName>
</protein>
<organism evidence="4 5">
    <name type="scientific">Dunaliella salina</name>
    <name type="common">Green alga</name>
    <name type="synonym">Protococcus salinus</name>
    <dbReference type="NCBI Taxonomy" id="3046"/>
    <lineage>
        <taxon>Eukaryota</taxon>
        <taxon>Viridiplantae</taxon>
        <taxon>Chlorophyta</taxon>
        <taxon>core chlorophytes</taxon>
        <taxon>Chlorophyceae</taxon>
        <taxon>CS clade</taxon>
        <taxon>Chlamydomonadales</taxon>
        <taxon>Dunaliellaceae</taxon>
        <taxon>Dunaliella</taxon>
    </lineage>
</organism>
<feature type="compositionally biased region" description="Low complexity" evidence="3">
    <location>
        <begin position="176"/>
        <end position="203"/>
    </location>
</feature>
<dbReference type="Proteomes" id="UP000815325">
    <property type="component" value="Unassembled WGS sequence"/>
</dbReference>
<feature type="compositionally biased region" description="Polar residues" evidence="3">
    <location>
        <begin position="77"/>
        <end position="88"/>
    </location>
</feature>
<evidence type="ECO:0000256" key="3">
    <source>
        <dbReference type="SAM" id="MobiDB-lite"/>
    </source>
</evidence>
<dbReference type="InterPro" id="IPR015943">
    <property type="entry name" value="WD40/YVTN_repeat-like_dom_sf"/>
</dbReference>
<proteinExistence type="predicted"/>
<reference evidence="4" key="1">
    <citation type="submission" date="2017-08" db="EMBL/GenBank/DDBJ databases">
        <authorList>
            <person name="Polle J.E."/>
            <person name="Barry K."/>
            <person name="Cushman J."/>
            <person name="Schmutz J."/>
            <person name="Tran D."/>
            <person name="Hathwaick L.T."/>
            <person name="Yim W.C."/>
            <person name="Jenkins J."/>
            <person name="Mckie-Krisberg Z.M."/>
            <person name="Prochnik S."/>
            <person name="Lindquist E."/>
            <person name="Dockter R.B."/>
            <person name="Adam C."/>
            <person name="Molina H."/>
            <person name="Bunkerborg J."/>
            <person name="Jin E."/>
            <person name="Buchheim M."/>
            <person name="Magnuson J."/>
        </authorList>
    </citation>
    <scope>NUCLEOTIDE SEQUENCE</scope>
    <source>
        <strain evidence="4">CCAP 19/18</strain>
    </source>
</reference>
<gene>
    <name evidence="4" type="ORF">DUNSADRAFT_17566</name>
</gene>
<dbReference type="PANTHER" id="PTHR19855:SF11">
    <property type="entry name" value="RIBOSOME BIOGENESIS PROTEIN WDR12"/>
    <property type="match status" value="1"/>
</dbReference>
<dbReference type="InterPro" id="IPR019775">
    <property type="entry name" value="WD40_repeat_CS"/>
</dbReference>
<evidence type="ECO:0000256" key="1">
    <source>
        <dbReference type="ARBA" id="ARBA00022574"/>
    </source>
</evidence>
<evidence type="ECO:0000313" key="5">
    <source>
        <dbReference type="Proteomes" id="UP000815325"/>
    </source>
</evidence>
<dbReference type="InterPro" id="IPR001680">
    <property type="entry name" value="WD40_rpt"/>
</dbReference>
<accession>A0ABQ7G1K0</accession>
<keyword evidence="5" id="KW-1185">Reference proteome</keyword>
<feature type="compositionally biased region" description="Pro residues" evidence="3">
    <location>
        <begin position="163"/>
        <end position="175"/>
    </location>
</feature>
<dbReference type="Pfam" id="PF00400">
    <property type="entry name" value="WD40"/>
    <property type="match status" value="1"/>
</dbReference>
<keyword evidence="1" id="KW-0853">WD repeat</keyword>
<evidence type="ECO:0000313" key="4">
    <source>
        <dbReference type="EMBL" id="KAF5828476.1"/>
    </source>
</evidence>
<dbReference type="SMART" id="SM00320">
    <property type="entry name" value="WD40"/>
    <property type="match status" value="3"/>
</dbReference>